<dbReference type="PROSITE" id="PS50006">
    <property type="entry name" value="FHA_DOMAIN"/>
    <property type="match status" value="1"/>
</dbReference>
<evidence type="ECO:0000313" key="3">
    <source>
        <dbReference type="EMBL" id="KAG8462543.1"/>
    </source>
</evidence>
<dbReference type="Pfam" id="PF00498">
    <property type="entry name" value="FHA"/>
    <property type="match status" value="1"/>
</dbReference>
<dbReference type="OMA" id="PHTHIDP"/>
<accession>A0A8J5X9W2</accession>
<protein>
    <recommendedName>
        <fullName evidence="2">FHA domain-containing protein</fullName>
    </recommendedName>
</protein>
<dbReference type="InterPro" id="IPR000253">
    <property type="entry name" value="FHA_dom"/>
</dbReference>
<dbReference type="Proteomes" id="UP000751190">
    <property type="component" value="Unassembled WGS sequence"/>
</dbReference>
<comment type="caution">
    <text evidence="3">The sequence shown here is derived from an EMBL/GenBank/DDBJ whole genome shotgun (WGS) entry which is preliminary data.</text>
</comment>
<keyword evidence="4" id="KW-1185">Reference proteome</keyword>
<feature type="region of interest" description="Disordered" evidence="1">
    <location>
        <begin position="115"/>
        <end position="158"/>
    </location>
</feature>
<dbReference type="InterPro" id="IPR008984">
    <property type="entry name" value="SMAD_FHA_dom_sf"/>
</dbReference>
<dbReference type="AlphaFoldDB" id="A0A8J5X9W2"/>
<evidence type="ECO:0000313" key="4">
    <source>
        <dbReference type="Proteomes" id="UP000751190"/>
    </source>
</evidence>
<dbReference type="Gene3D" id="2.60.200.20">
    <property type="match status" value="1"/>
</dbReference>
<organism evidence="3 4">
    <name type="scientific">Diacronema lutheri</name>
    <name type="common">Unicellular marine alga</name>
    <name type="synonym">Monochrysis lutheri</name>
    <dbReference type="NCBI Taxonomy" id="2081491"/>
    <lineage>
        <taxon>Eukaryota</taxon>
        <taxon>Haptista</taxon>
        <taxon>Haptophyta</taxon>
        <taxon>Pavlovophyceae</taxon>
        <taxon>Pavlovales</taxon>
        <taxon>Pavlovaceae</taxon>
        <taxon>Diacronema</taxon>
    </lineage>
</organism>
<gene>
    <name evidence="3" type="ORF">KFE25_010368</name>
</gene>
<feature type="compositionally biased region" description="Basic and acidic residues" evidence="1">
    <location>
        <begin position="239"/>
        <end position="252"/>
    </location>
</feature>
<feature type="compositionally biased region" description="Low complexity" evidence="1">
    <location>
        <begin position="267"/>
        <end position="282"/>
    </location>
</feature>
<evidence type="ECO:0000259" key="2">
    <source>
        <dbReference type="PROSITE" id="PS50006"/>
    </source>
</evidence>
<sequence>MATIGLVAVSCNKRHADLVPGSRVGRRAGVDVCIDDSRISSVHAALTHDGRITDTSTNGVFVNGARMSRGETRALAHGDVVTLCATTLAHARHVFGDTFAAWRVVLADPCAAGRVAGPPASDSSARHTAESARALVGAPRGPGHGRAPDPACTAAPVSFPSRSATDAALAPESAAVPSQLVGSAAPQAVEPDAGAPRGDGAPLLVETVPKRTAPPALDAPPHTHIDPPSDPSALDETADEFRFSPDDDERVRPSSGGGAASALGKRGATLALVRPAAARPRTAGGGDARRASTPCSDAGPKAKAHTSLDSIFAHMRSGRAA</sequence>
<dbReference type="SMART" id="SM00240">
    <property type="entry name" value="FHA"/>
    <property type="match status" value="1"/>
</dbReference>
<feature type="region of interest" description="Disordered" evidence="1">
    <location>
        <begin position="181"/>
        <end position="309"/>
    </location>
</feature>
<name>A0A8J5X9W2_DIALT</name>
<evidence type="ECO:0000256" key="1">
    <source>
        <dbReference type="SAM" id="MobiDB-lite"/>
    </source>
</evidence>
<reference evidence="3" key="1">
    <citation type="submission" date="2021-05" db="EMBL/GenBank/DDBJ databases">
        <title>The genome of the haptophyte Pavlova lutheri (Diacronema luteri, Pavlovales) - a model for lipid biosynthesis in eukaryotic algae.</title>
        <authorList>
            <person name="Hulatt C.J."/>
            <person name="Posewitz M.C."/>
        </authorList>
    </citation>
    <scope>NUCLEOTIDE SEQUENCE</scope>
    <source>
        <strain evidence="3">NIVA-4/92</strain>
    </source>
</reference>
<dbReference type="OrthoDB" id="1305878at2759"/>
<feature type="domain" description="FHA" evidence="2">
    <location>
        <begin position="22"/>
        <end position="67"/>
    </location>
</feature>
<dbReference type="SUPFAM" id="SSF49879">
    <property type="entry name" value="SMAD/FHA domain"/>
    <property type="match status" value="1"/>
</dbReference>
<dbReference type="EMBL" id="JAGTXO010000020">
    <property type="protein sequence ID" value="KAG8462543.1"/>
    <property type="molecule type" value="Genomic_DNA"/>
</dbReference>
<proteinExistence type="predicted"/>
<dbReference type="CDD" id="cd00060">
    <property type="entry name" value="FHA"/>
    <property type="match status" value="1"/>
</dbReference>